<dbReference type="Proteomes" id="UP000609966">
    <property type="component" value="Segment"/>
</dbReference>
<evidence type="ECO:0000256" key="1">
    <source>
        <dbReference type="SAM" id="Phobius"/>
    </source>
</evidence>
<feature type="transmembrane region" description="Helical" evidence="1">
    <location>
        <begin position="29"/>
        <end position="47"/>
    </location>
</feature>
<keyword evidence="1" id="KW-0472">Membrane</keyword>
<proteinExistence type="predicted"/>
<sequence length="99" mass="11388">MIIAIIITTFLIIYGIYSSRRKTSKSFRLVLRYAIMVVGLLIVYYLFQVSSIDIQQDFLQHLKTGGNGIEEVFFTNFFLIMVGAVGTLVVQLFQNRKKD</sequence>
<evidence type="ECO:0000313" key="3">
    <source>
        <dbReference type="Proteomes" id="UP000609966"/>
    </source>
</evidence>
<gene>
    <name evidence="2" type="ORF">vBLivaVAfA18_093</name>
</gene>
<feature type="transmembrane region" description="Helical" evidence="1">
    <location>
        <begin position="72"/>
        <end position="93"/>
    </location>
</feature>
<dbReference type="EMBL" id="MN939540">
    <property type="protein sequence ID" value="QIG61017.1"/>
    <property type="molecule type" value="Genomic_DNA"/>
</dbReference>
<evidence type="ECO:0000313" key="2">
    <source>
        <dbReference type="EMBL" id="QIG61017.1"/>
    </source>
</evidence>
<accession>A0A858ECU2</accession>
<organism evidence="2 3">
    <name type="scientific">Listeria phage vB_Liva_VAfA18</name>
    <dbReference type="NCBI Taxonomy" id="2712945"/>
    <lineage>
        <taxon>Viruses</taxon>
        <taxon>Duplodnaviria</taxon>
        <taxon>Heunggongvirae</taxon>
        <taxon>Uroviricota</taxon>
        <taxon>Caudoviricetes</taxon>
        <taxon>Herelleviridae</taxon>
        <taxon>Jasinskavirinae</taxon>
        <taxon>Pecentumvirus</taxon>
        <taxon>Pecentumvirus list36</taxon>
    </lineage>
</organism>
<keyword evidence="1" id="KW-0812">Transmembrane</keyword>
<protein>
    <submittedName>
        <fullName evidence="2">Uncharacterized protein</fullName>
    </submittedName>
</protein>
<reference evidence="2" key="1">
    <citation type="submission" date="2020-01" db="EMBL/GenBank/DDBJ databases">
        <title>Comparative genomic and phylogenetic analyses of the P100virus genus of Listeria bacteriophages and report of two new members.</title>
        <authorList>
            <person name="Blanco Fernandez M.D."/>
            <person name="Barrios M.E."/>
            <person name="Mbayed V.A."/>
            <person name="Klumpp J."/>
        </authorList>
    </citation>
    <scope>NUCLEOTIDE SEQUENCE</scope>
</reference>
<name>A0A858ECU2_9CAUD</name>
<keyword evidence="1" id="KW-1133">Transmembrane helix</keyword>